<protein>
    <submittedName>
        <fullName evidence="3">Uncharacterized protein</fullName>
    </submittedName>
</protein>
<proteinExistence type="predicted"/>
<keyword evidence="2" id="KW-0472">Membrane</keyword>
<reference evidence="3" key="3">
    <citation type="submission" date="2022-06" db="UniProtKB">
        <authorList>
            <consortium name="EnsemblPlants"/>
        </authorList>
    </citation>
    <scope>IDENTIFICATION</scope>
</reference>
<dbReference type="KEGG" id="tua:125553715"/>
<feature type="compositionally biased region" description="Low complexity" evidence="1">
    <location>
        <begin position="33"/>
        <end position="44"/>
    </location>
</feature>
<organism evidence="3 4">
    <name type="scientific">Triticum urartu</name>
    <name type="common">Red wild einkorn</name>
    <name type="synonym">Crithodium urartu</name>
    <dbReference type="NCBI Taxonomy" id="4572"/>
    <lineage>
        <taxon>Eukaryota</taxon>
        <taxon>Viridiplantae</taxon>
        <taxon>Streptophyta</taxon>
        <taxon>Embryophyta</taxon>
        <taxon>Tracheophyta</taxon>
        <taxon>Spermatophyta</taxon>
        <taxon>Magnoliopsida</taxon>
        <taxon>Liliopsida</taxon>
        <taxon>Poales</taxon>
        <taxon>Poaceae</taxon>
        <taxon>BOP clade</taxon>
        <taxon>Pooideae</taxon>
        <taxon>Triticodae</taxon>
        <taxon>Triticeae</taxon>
        <taxon>Triticinae</taxon>
        <taxon>Triticum</taxon>
    </lineage>
</organism>
<evidence type="ECO:0000256" key="1">
    <source>
        <dbReference type="SAM" id="MobiDB-lite"/>
    </source>
</evidence>
<reference evidence="4" key="1">
    <citation type="journal article" date="2013" name="Nature">
        <title>Draft genome of the wheat A-genome progenitor Triticum urartu.</title>
        <authorList>
            <person name="Ling H.Q."/>
            <person name="Zhao S."/>
            <person name="Liu D."/>
            <person name="Wang J."/>
            <person name="Sun H."/>
            <person name="Zhang C."/>
            <person name="Fan H."/>
            <person name="Li D."/>
            <person name="Dong L."/>
            <person name="Tao Y."/>
            <person name="Gao C."/>
            <person name="Wu H."/>
            <person name="Li Y."/>
            <person name="Cui Y."/>
            <person name="Guo X."/>
            <person name="Zheng S."/>
            <person name="Wang B."/>
            <person name="Yu K."/>
            <person name="Liang Q."/>
            <person name="Yang W."/>
            <person name="Lou X."/>
            <person name="Chen J."/>
            <person name="Feng M."/>
            <person name="Jian J."/>
            <person name="Zhang X."/>
            <person name="Luo G."/>
            <person name="Jiang Y."/>
            <person name="Liu J."/>
            <person name="Wang Z."/>
            <person name="Sha Y."/>
            <person name="Zhang B."/>
            <person name="Wu H."/>
            <person name="Tang D."/>
            <person name="Shen Q."/>
            <person name="Xue P."/>
            <person name="Zou S."/>
            <person name="Wang X."/>
            <person name="Liu X."/>
            <person name="Wang F."/>
            <person name="Yang Y."/>
            <person name="An X."/>
            <person name="Dong Z."/>
            <person name="Zhang K."/>
            <person name="Zhang X."/>
            <person name="Luo M.C."/>
            <person name="Dvorak J."/>
            <person name="Tong Y."/>
            <person name="Wang J."/>
            <person name="Yang H."/>
            <person name="Li Z."/>
            <person name="Wang D."/>
            <person name="Zhang A."/>
            <person name="Wang J."/>
        </authorList>
    </citation>
    <scope>NUCLEOTIDE SEQUENCE</scope>
    <source>
        <strain evidence="4">cv. G1812</strain>
    </source>
</reference>
<dbReference type="EnsemblPlants" id="TuG1812G0400001383.01.T01">
    <property type="protein sequence ID" value="TuG1812G0400001383.01.T01"/>
    <property type="gene ID" value="TuG1812G0400001383.01"/>
</dbReference>
<keyword evidence="4" id="KW-1185">Reference proteome</keyword>
<feature type="region of interest" description="Disordered" evidence="1">
    <location>
        <begin position="1"/>
        <end position="44"/>
    </location>
</feature>
<keyword evidence="2" id="KW-0812">Transmembrane</keyword>
<feature type="transmembrane region" description="Helical" evidence="2">
    <location>
        <begin position="129"/>
        <end position="147"/>
    </location>
</feature>
<dbReference type="GeneID" id="125553715"/>
<dbReference type="Proteomes" id="UP000015106">
    <property type="component" value="Chromosome 4"/>
</dbReference>
<name>A0A8R7Q1K3_TRIUA</name>
<evidence type="ECO:0000313" key="3">
    <source>
        <dbReference type="EnsemblPlants" id="TuG1812G0400001383.01.T01"/>
    </source>
</evidence>
<dbReference type="RefSeq" id="XP_048573405.1">
    <property type="nucleotide sequence ID" value="XM_048717448.1"/>
</dbReference>
<dbReference type="Gramene" id="TuG1812G0400001383.01.T01">
    <property type="protein sequence ID" value="TuG1812G0400001383.01.T01"/>
    <property type="gene ID" value="TuG1812G0400001383.01"/>
</dbReference>
<evidence type="ECO:0000256" key="2">
    <source>
        <dbReference type="SAM" id="Phobius"/>
    </source>
</evidence>
<dbReference type="PANTHER" id="PTHR34953:SF1">
    <property type="entry name" value="ALPHA_BETA HYDROLASE RELATED PROTEIN"/>
    <property type="match status" value="1"/>
</dbReference>
<dbReference type="OrthoDB" id="10470053at2759"/>
<evidence type="ECO:0000313" key="4">
    <source>
        <dbReference type="Proteomes" id="UP000015106"/>
    </source>
</evidence>
<sequence>MRRRPHPTPSHAVHRRSPHTLTAWPSHPPPVPSAAAPSPSLSPNPDNDLVSLNSQIPLTLLIVLLDLLLPPVLLSNFLCAGVHHASAHSLLTQARGFHFRSSLVDLPTIFAARSLLILCAYTACGGGAAYLWVLAACSVGSLFYVLAKAVGRSAMRMNPSRRSNGWGSEIRRWLASPGRFRPWSPSYVS</sequence>
<accession>A0A8R7Q1K3</accession>
<keyword evidence="2" id="KW-1133">Transmembrane helix</keyword>
<reference evidence="3" key="2">
    <citation type="submission" date="2018-03" db="EMBL/GenBank/DDBJ databases">
        <title>The Triticum urartu genome reveals the dynamic nature of wheat genome evolution.</title>
        <authorList>
            <person name="Ling H."/>
            <person name="Ma B."/>
            <person name="Shi X."/>
            <person name="Liu H."/>
            <person name="Dong L."/>
            <person name="Sun H."/>
            <person name="Cao Y."/>
            <person name="Gao Q."/>
            <person name="Zheng S."/>
            <person name="Li Y."/>
            <person name="Yu Y."/>
            <person name="Du H."/>
            <person name="Qi M."/>
            <person name="Li Y."/>
            <person name="Yu H."/>
            <person name="Cui Y."/>
            <person name="Wang N."/>
            <person name="Chen C."/>
            <person name="Wu H."/>
            <person name="Zhao Y."/>
            <person name="Zhang J."/>
            <person name="Li Y."/>
            <person name="Zhou W."/>
            <person name="Zhang B."/>
            <person name="Hu W."/>
            <person name="Eijk M."/>
            <person name="Tang J."/>
            <person name="Witsenboer H."/>
            <person name="Zhao S."/>
            <person name="Li Z."/>
            <person name="Zhang A."/>
            <person name="Wang D."/>
            <person name="Liang C."/>
        </authorList>
    </citation>
    <scope>NUCLEOTIDE SEQUENCE [LARGE SCALE GENOMIC DNA]</scope>
    <source>
        <strain evidence="3">cv. G1812</strain>
    </source>
</reference>
<dbReference type="AlphaFoldDB" id="A0A8R7Q1K3"/>
<dbReference type="PANTHER" id="PTHR34953">
    <property type="entry name" value="ALPHA/BETA HYDROLASE RELATED PROTEIN"/>
    <property type="match status" value="1"/>
</dbReference>
<gene>
    <name evidence="3" type="primary">LOC125553715</name>
</gene>
<feature type="compositionally biased region" description="Basic residues" evidence="1">
    <location>
        <begin position="1"/>
        <end position="18"/>
    </location>
</feature>